<keyword evidence="2 6" id="KW-0808">Transferase</keyword>
<evidence type="ECO:0000259" key="5">
    <source>
        <dbReference type="Pfam" id="PF13649"/>
    </source>
</evidence>
<evidence type="ECO:0000256" key="4">
    <source>
        <dbReference type="SAM" id="MobiDB-lite"/>
    </source>
</evidence>
<dbReference type="PANTHER" id="PTHR43464">
    <property type="entry name" value="METHYLTRANSFERASE"/>
    <property type="match status" value="1"/>
</dbReference>
<dbReference type="eggNOG" id="COG0500">
    <property type="taxonomic scope" value="Bacteria"/>
</dbReference>
<dbReference type="PROSITE" id="PS51585">
    <property type="entry name" value="SAM_MT_TPMT"/>
    <property type="match status" value="1"/>
</dbReference>
<proteinExistence type="predicted"/>
<dbReference type="SUPFAM" id="SSF53335">
    <property type="entry name" value="S-adenosyl-L-methionine-dependent methyltransferases"/>
    <property type="match status" value="1"/>
</dbReference>
<dbReference type="GO" id="GO:0008757">
    <property type="term" value="F:S-adenosylmethionine-dependent methyltransferase activity"/>
    <property type="evidence" value="ECO:0007669"/>
    <property type="project" value="InterPro"/>
</dbReference>
<protein>
    <submittedName>
        <fullName evidence="6">SAM-dependent methyltransferase</fullName>
    </submittedName>
</protein>
<feature type="domain" description="Methyltransferase" evidence="5">
    <location>
        <begin position="62"/>
        <end position="156"/>
    </location>
</feature>
<dbReference type="InterPro" id="IPR029063">
    <property type="entry name" value="SAM-dependent_MTases_sf"/>
</dbReference>
<reference evidence="6 7" key="1">
    <citation type="submission" date="2014-07" db="EMBL/GenBank/DDBJ databases">
        <title>Genome Sequence of Rhodococcus opacus Strain R7, a Biodegrader of Mono- and Polycyclic Aromatic Hydrocarbons.</title>
        <authorList>
            <person name="Di Gennaro P."/>
            <person name="Zampolli J."/>
            <person name="Presti I."/>
            <person name="Cappelletti M."/>
            <person name="D'Ursi P."/>
            <person name="Orro A."/>
            <person name="Mezzelani A."/>
            <person name="Milanesi L."/>
        </authorList>
    </citation>
    <scope>NUCLEOTIDE SEQUENCE [LARGE SCALE GENOMIC DNA]</scope>
    <source>
        <strain evidence="6 7">R7</strain>
    </source>
</reference>
<dbReference type="CDD" id="cd02440">
    <property type="entry name" value="AdoMet_MTases"/>
    <property type="match status" value="1"/>
</dbReference>
<gene>
    <name evidence="6" type="ORF">EP51_03180</name>
</gene>
<sequence>MSERSGPLADDPFNGRRPTSHERMTGRSWDASYQEGPAPWDVGRPQPAIVRVASEGGFAGAVLDAGCGTGENALHIASLGLQVLGVDVAETALAIAREKADDRRIEVEFALADAFRLEHTGRRFETVLDCGLFHTFDADERPRYVASVASVTEHGGTVYVLCFSDNGPDAGPHPVSREELRAAFDPSDGWKVVAIEPDRIETRFHDGGAPAWFATIERI</sequence>
<dbReference type="GO" id="GO:0032259">
    <property type="term" value="P:methylation"/>
    <property type="evidence" value="ECO:0007669"/>
    <property type="project" value="UniProtKB-KW"/>
</dbReference>
<evidence type="ECO:0000313" key="7">
    <source>
        <dbReference type="Proteomes" id="UP000028488"/>
    </source>
</evidence>
<evidence type="ECO:0000256" key="2">
    <source>
        <dbReference type="ARBA" id="ARBA00022679"/>
    </source>
</evidence>
<dbReference type="Proteomes" id="UP000028488">
    <property type="component" value="Chromosome"/>
</dbReference>
<organism evidence="6 7">
    <name type="scientific">Rhodococcus opacus</name>
    <name type="common">Nocardia opaca</name>
    <dbReference type="NCBI Taxonomy" id="37919"/>
    <lineage>
        <taxon>Bacteria</taxon>
        <taxon>Bacillati</taxon>
        <taxon>Actinomycetota</taxon>
        <taxon>Actinomycetes</taxon>
        <taxon>Mycobacteriales</taxon>
        <taxon>Nocardiaceae</taxon>
        <taxon>Rhodococcus</taxon>
    </lineage>
</organism>
<evidence type="ECO:0000256" key="3">
    <source>
        <dbReference type="ARBA" id="ARBA00022691"/>
    </source>
</evidence>
<evidence type="ECO:0000256" key="1">
    <source>
        <dbReference type="ARBA" id="ARBA00022603"/>
    </source>
</evidence>
<keyword evidence="1 6" id="KW-0489">Methyltransferase</keyword>
<dbReference type="EMBL" id="CP008947">
    <property type="protein sequence ID" value="AII03666.1"/>
    <property type="molecule type" value="Genomic_DNA"/>
</dbReference>
<dbReference type="InterPro" id="IPR041698">
    <property type="entry name" value="Methyltransf_25"/>
</dbReference>
<feature type="region of interest" description="Disordered" evidence="4">
    <location>
        <begin position="1"/>
        <end position="40"/>
    </location>
</feature>
<name>A0A076EDD0_RHOOP</name>
<dbReference type="AlphaFoldDB" id="A0A076EDD0"/>
<dbReference type="InterPro" id="IPR008854">
    <property type="entry name" value="TPMT"/>
</dbReference>
<accession>A0A076EDD0</accession>
<keyword evidence="3" id="KW-0949">S-adenosyl-L-methionine</keyword>
<dbReference type="PANTHER" id="PTHR43464:SF19">
    <property type="entry name" value="UBIQUINONE BIOSYNTHESIS O-METHYLTRANSFERASE, MITOCHONDRIAL"/>
    <property type="match status" value="1"/>
</dbReference>
<dbReference type="Gene3D" id="3.40.50.150">
    <property type="entry name" value="Vaccinia Virus protein VP39"/>
    <property type="match status" value="1"/>
</dbReference>
<evidence type="ECO:0000313" key="6">
    <source>
        <dbReference type="EMBL" id="AII03666.1"/>
    </source>
</evidence>
<dbReference type="Pfam" id="PF13649">
    <property type="entry name" value="Methyltransf_25"/>
    <property type="match status" value="1"/>
</dbReference>